<feature type="domain" description="Peptide methionine sulphoxide reductase MsrA" evidence="5">
    <location>
        <begin position="3"/>
        <end position="153"/>
    </location>
</feature>
<name>A0A3P8LAR2_9BACT</name>
<sequence length="158" mass="18195">MKEIYFAGGCFWGTQAFFDSLKGVQKTFVGYANSRIENPNYKQVCTGETGAVETVKVIYDENETSIVELIKQMFSVVDPTAYNHQGEDYGTQYRNGVYYIDDSEHEIIANTLTELAKNYNKKIVTENLKLQNFTLAEDYHQDYLKKNPNGYCHIKIKK</sequence>
<protein>
    <recommendedName>
        <fullName evidence="4">Peptide methionine sulfoxide reductase MsrA</fullName>
        <shortName evidence="4">Protein-methionine-S-oxide reductase</shortName>
        <ecNumber evidence="4">1.8.4.11</ecNumber>
    </recommendedName>
    <alternativeName>
        <fullName evidence="4">Peptide-methionine (S)-S-oxide reductase</fullName>
        <shortName evidence="4">Peptide Met(O) reductase</shortName>
    </alternativeName>
</protein>
<accession>A0A3P8LAR2</accession>
<keyword evidence="1 4" id="KW-0560">Oxidoreductase</keyword>
<reference evidence="7 8" key="1">
    <citation type="submission" date="2018-12" db="EMBL/GenBank/DDBJ databases">
        <authorList>
            <consortium name="Pathogen Informatics"/>
        </authorList>
    </citation>
    <scope>NUCLEOTIDE SEQUENCE [LARGE SCALE GENOMIC DNA]</scope>
    <source>
        <strain evidence="7 8">NCTC10126</strain>
    </source>
</reference>
<evidence type="ECO:0000313" key="6">
    <source>
        <dbReference type="EMBL" id="UUD35264.1"/>
    </source>
</evidence>
<dbReference type="Gene3D" id="3.30.1060.10">
    <property type="entry name" value="Peptide methionine sulphoxide reductase MsrA"/>
    <property type="match status" value="1"/>
</dbReference>
<dbReference type="EMBL" id="CP101806">
    <property type="protein sequence ID" value="UUD35264.1"/>
    <property type="molecule type" value="Genomic_DNA"/>
</dbReference>
<organism evidence="7 8">
    <name type="scientific">Mycoplasmopsis caviae</name>
    <dbReference type="NCBI Taxonomy" id="55603"/>
    <lineage>
        <taxon>Bacteria</taxon>
        <taxon>Bacillati</taxon>
        <taxon>Mycoplasmatota</taxon>
        <taxon>Mycoplasmoidales</taxon>
        <taxon>Metamycoplasmataceae</taxon>
        <taxon>Mycoplasmopsis</taxon>
    </lineage>
</organism>
<evidence type="ECO:0000313" key="9">
    <source>
        <dbReference type="Proteomes" id="UP001058569"/>
    </source>
</evidence>
<evidence type="ECO:0000256" key="2">
    <source>
        <dbReference type="ARBA" id="ARBA00047806"/>
    </source>
</evidence>
<dbReference type="InterPro" id="IPR050162">
    <property type="entry name" value="MsrA_MetSO_reductase"/>
</dbReference>
<comment type="similarity">
    <text evidence="4">Belongs to the MsrA Met sulfoxide reductase family.</text>
</comment>
<evidence type="ECO:0000313" key="7">
    <source>
        <dbReference type="EMBL" id="VDR41951.1"/>
    </source>
</evidence>
<reference evidence="6" key="2">
    <citation type="submission" date="2022-07" db="EMBL/GenBank/DDBJ databases">
        <title>Complete genome of Mycoplasma caviae type strain G122.</title>
        <authorList>
            <person name="Spergser J."/>
        </authorList>
    </citation>
    <scope>NUCLEOTIDE SEQUENCE</scope>
    <source>
        <strain evidence="6">G122</strain>
    </source>
</reference>
<proteinExistence type="inferred from homology"/>
<dbReference type="OrthoDB" id="4174719at2"/>
<dbReference type="SUPFAM" id="SSF55068">
    <property type="entry name" value="Peptide methionine sulfoxide reductase"/>
    <property type="match status" value="1"/>
</dbReference>
<dbReference type="InterPro" id="IPR036509">
    <property type="entry name" value="Met_Sox_Rdtase_MsrA_sf"/>
</dbReference>
<comment type="catalytic activity">
    <reaction evidence="3 4">
        <text>[thioredoxin]-disulfide + L-methionine + H2O = L-methionine (S)-S-oxide + [thioredoxin]-dithiol</text>
        <dbReference type="Rhea" id="RHEA:19993"/>
        <dbReference type="Rhea" id="RHEA-COMP:10698"/>
        <dbReference type="Rhea" id="RHEA-COMP:10700"/>
        <dbReference type="ChEBI" id="CHEBI:15377"/>
        <dbReference type="ChEBI" id="CHEBI:29950"/>
        <dbReference type="ChEBI" id="CHEBI:50058"/>
        <dbReference type="ChEBI" id="CHEBI:57844"/>
        <dbReference type="ChEBI" id="CHEBI:58772"/>
        <dbReference type="EC" id="1.8.4.11"/>
    </reaction>
</comment>
<dbReference type="HAMAP" id="MF_01401">
    <property type="entry name" value="MsrA"/>
    <property type="match status" value="1"/>
</dbReference>
<dbReference type="EMBL" id="UZVY01000001">
    <property type="protein sequence ID" value="VDR41951.1"/>
    <property type="molecule type" value="Genomic_DNA"/>
</dbReference>
<dbReference type="GO" id="GO:0005737">
    <property type="term" value="C:cytoplasm"/>
    <property type="evidence" value="ECO:0007669"/>
    <property type="project" value="TreeGrafter"/>
</dbReference>
<gene>
    <name evidence="4 7" type="primary">msrA</name>
    <name evidence="7" type="ORF">NCTC10126_00443</name>
    <name evidence="6" type="ORF">NPA07_00060</name>
</gene>
<feature type="active site" evidence="4">
    <location>
        <position position="10"/>
    </location>
</feature>
<evidence type="ECO:0000256" key="4">
    <source>
        <dbReference type="HAMAP-Rule" id="MF_01401"/>
    </source>
</evidence>
<dbReference type="Proteomes" id="UP000280036">
    <property type="component" value="Unassembled WGS sequence"/>
</dbReference>
<dbReference type="GO" id="GO:0034599">
    <property type="term" value="P:cellular response to oxidative stress"/>
    <property type="evidence" value="ECO:0007669"/>
    <property type="project" value="TreeGrafter"/>
</dbReference>
<dbReference type="NCBIfam" id="TIGR00401">
    <property type="entry name" value="msrA"/>
    <property type="match status" value="1"/>
</dbReference>
<dbReference type="AlphaFoldDB" id="A0A3P8LAR2"/>
<dbReference type="PANTHER" id="PTHR42799:SF2">
    <property type="entry name" value="MITOCHONDRIAL PEPTIDE METHIONINE SULFOXIDE REDUCTASE"/>
    <property type="match status" value="1"/>
</dbReference>
<dbReference type="Pfam" id="PF01625">
    <property type="entry name" value="PMSR"/>
    <property type="match status" value="1"/>
</dbReference>
<evidence type="ECO:0000259" key="5">
    <source>
        <dbReference type="Pfam" id="PF01625"/>
    </source>
</evidence>
<keyword evidence="9" id="KW-1185">Reference proteome</keyword>
<dbReference type="PANTHER" id="PTHR42799">
    <property type="entry name" value="MITOCHONDRIAL PEPTIDE METHIONINE SULFOXIDE REDUCTASE"/>
    <property type="match status" value="1"/>
</dbReference>
<dbReference type="Proteomes" id="UP001058569">
    <property type="component" value="Chromosome"/>
</dbReference>
<comment type="catalytic activity">
    <reaction evidence="2 4">
        <text>L-methionyl-[protein] + [thioredoxin]-disulfide + H2O = L-methionyl-(S)-S-oxide-[protein] + [thioredoxin]-dithiol</text>
        <dbReference type="Rhea" id="RHEA:14217"/>
        <dbReference type="Rhea" id="RHEA-COMP:10698"/>
        <dbReference type="Rhea" id="RHEA-COMP:10700"/>
        <dbReference type="Rhea" id="RHEA-COMP:12313"/>
        <dbReference type="Rhea" id="RHEA-COMP:12315"/>
        <dbReference type="ChEBI" id="CHEBI:15377"/>
        <dbReference type="ChEBI" id="CHEBI:16044"/>
        <dbReference type="ChEBI" id="CHEBI:29950"/>
        <dbReference type="ChEBI" id="CHEBI:44120"/>
        <dbReference type="ChEBI" id="CHEBI:50058"/>
        <dbReference type="EC" id="1.8.4.11"/>
    </reaction>
</comment>
<dbReference type="InterPro" id="IPR002569">
    <property type="entry name" value="Met_Sox_Rdtase_MsrA_dom"/>
</dbReference>
<dbReference type="GO" id="GO:0008113">
    <property type="term" value="F:peptide-methionine (S)-S-oxide reductase activity"/>
    <property type="evidence" value="ECO:0007669"/>
    <property type="project" value="UniProtKB-UniRule"/>
</dbReference>
<comment type="function">
    <text evidence="4">Has an important function as a repair enzyme for proteins that have been inactivated by oxidation. Catalyzes the reversible oxidation-reduction of methionine sulfoxide in proteins to methionine.</text>
</comment>
<evidence type="ECO:0000256" key="3">
    <source>
        <dbReference type="ARBA" id="ARBA00048782"/>
    </source>
</evidence>
<dbReference type="EC" id="1.8.4.11" evidence="4"/>
<dbReference type="RefSeq" id="WP_126118194.1">
    <property type="nucleotide sequence ID" value="NZ_CP101806.1"/>
</dbReference>
<evidence type="ECO:0000313" key="8">
    <source>
        <dbReference type="Proteomes" id="UP000280036"/>
    </source>
</evidence>
<evidence type="ECO:0000256" key="1">
    <source>
        <dbReference type="ARBA" id="ARBA00023002"/>
    </source>
</evidence>